<dbReference type="Gene3D" id="3.20.20.140">
    <property type="entry name" value="Metal-dependent hydrolases"/>
    <property type="match status" value="1"/>
</dbReference>
<dbReference type="EC" id="3.5.1.25" evidence="3"/>
<reference evidence="3 4" key="1">
    <citation type="submission" date="2024-08" db="EMBL/GenBank/DDBJ databases">
        <title>Whole-genome sequencing of halo(alkali)philic microorganisms from hypersaline lakes.</title>
        <authorList>
            <person name="Sorokin D.Y."/>
            <person name="Merkel A.Y."/>
            <person name="Messina E."/>
            <person name="Yakimov M."/>
        </authorList>
    </citation>
    <scope>NUCLEOTIDE SEQUENCE [LARGE SCALE GENOMIC DNA]</scope>
    <source>
        <strain evidence="3 4">AB-hyl4</strain>
    </source>
</reference>
<keyword evidence="4" id="KW-1185">Reference proteome</keyword>
<dbReference type="GO" id="GO:0008448">
    <property type="term" value="F:N-acetylglucosamine-6-phosphate deacetylase activity"/>
    <property type="evidence" value="ECO:0007669"/>
    <property type="project" value="UniProtKB-EC"/>
</dbReference>
<dbReference type="Proteomes" id="UP001575105">
    <property type="component" value="Unassembled WGS sequence"/>
</dbReference>
<dbReference type="PANTHER" id="PTHR11113:SF14">
    <property type="entry name" value="N-ACETYLGLUCOSAMINE-6-PHOSPHATE DEACETYLASE"/>
    <property type="match status" value="1"/>
</dbReference>
<evidence type="ECO:0000256" key="1">
    <source>
        <dbReference type="ARBA" id="ARBA00010716"/>
    </source>
</evidence>
<evidence type="ECO:0000313" key="4">
    <source>
        <dbReference type="Proteomes" id="UP001575105"/>
    </source>
</evidence>
<proteinExistence type="inferred from homology"/>
<sequence length="317" mass="34092">MPDANDTSAGYIDLQVNGYAGVDFNHDSLTPASLRHACERMRADGVEACLATIITAQPDAIARRLARLAQWREQDELIKSVIRGLHIEGPALNPADGFRGAHDLQAIQPASVDLFMPLLEAGGGLVRMVTLAPEYDPGMATIRRLSREGCLVSAGHCDASLDQLREAIDAGLRLYTHLGNGCPMNMHRHDNIIQRCLHLRDALTICFIADGVHVPYVALANYLALTGDEGAVVVTDAMAAAGLGPGNYTLGHWEIEVGEDLAAWAPGRAHLVGSAMTMRQAHANLHEHLGLDAQQITRLTRTNAGLLLDEIEAANVK</sequence>
<dbReference type="RefSeq" id="WP_425344635.1">
    <property type="nucleotide sequence ID" value="NZ_JBGUBD010000003.1"/>
</dbReference>
<comment type="similarity">
    <text evidence="1">Belongs to the metallo-dependent hydrolases superfamily. NagA family.</text>
</comment>
<protein>
    <submittedName>
        <fullName evidence="3">N-acetylglucosamine-6-phosphate deacetylase</fullName>
        <ecNumber evidence="3">3.5.1.25</ecNumber>
    </submittedName>
</protein>
<dbReference type="InterPro" id="IPR032466">
    <property type="entry name" value="Metal_Hydrolase"/>
</dbReference>
<comment type="caution">
    <text evidence="3">The sequence shown here is derived from an EMBL/GenBank/DDBJ whole genome shotgun (WGS) entry which is preliminary data.</text>
</comment>
<gene>
    <name evidence="3" type="ORF">ACERK3_05300</name>
</gene>
<dbReference type="EMBL" id="JBGUBD010000003">
    <property type="protein sequence ID" value="MFA9477708.1"/>
    <property type="molecule type" value="Genomic_DNA"/>
</dbReference>
<name>A0ABV4U474_9BACT</name>
<organism evidence="3 4">
    <name type="scientific">Natronomicrosphaera hydrolytica</name>
    <dbReference type="NCBI Taxonomy" id="3242702"/>
    <lineage>
        <taxon>Bacteria</taxon>
        <taxon>Pseudomonadati</taxon>
        <taxon>Planctomycetota</taxon>
        <taxon>Phycisphaerae</taxon>
        <taxon>Phycisphaerales</taxon>
        <taxon>Phycisphaeraceae</taxon>
        <taxon>Natronomicrosphaera</taxon>
    </lineage>
</organism>
<keyword evidence="2 3" id="KW-0378">Hydrolase</keyword>
<dbReference type="PANTHER" id="PTHR11113">
    <property type="entry name" value="N-ACETYLGLUCOSAMINE-6-PHOSPHATE DEACETYLASE"/>
    <property type="match status" value="1"/>
</dbReference>
<dbReference type="SUPFAM" id="SSF51556">
    <property type="entry name" value="Metallo-dependent hydrolases"/>
    <property type="match status" value="1"/>
</dbReference>
<evidence type="ECO:0000313" key="3">
    <source>
        <dbReference type="EMBL" id="MFA9477708.1"/>
    </source>
</evidence>
<evidence type="ECO:0000256" key="2">
    <source>
        <dbReference type="ARBA" id="ARBA00022801"/>
    </source>
</evidence>
<accession>A0ABV4U474</accession>